<sequence length="377" mass="42567">MTVRKWTAKDVTEKILNKENTFILDVRNISDFEDWKIEGENFEYLNVPYFELLDGVEGIKGKLPSDREILVVCAKEGSSMMVADMLDEEGIEAAYLSGGMKSWSEHLHQTKVYEDEKIKVYQFIRVGKGCLSYMVVSDDEALIVDPARFTDEYIDAAKAEGAKITHIVDSHLHADHISGGKELADVTGGSYYLMKSEGAVFDFKPFEDHEKIEFKDIELEVLAVKTPGHTPGSVSFFVNKKLLFSGDTIFVSGLGRPDLGNKVREWANDLYNTVYNKVSEIADDVIVLPSHYADFDTELNEDGYIGDTLGNIRKRNEKMFTASREDFLNDVEKSASSVKPPNFEEIIMINRGVQDADHERKQELEIGPNRCAVHHTD</sequence>
<dbReference type="RefSeq" id="WP_341981985.1">
    <property type="nucleotide sequence ID" value="NZ_JBBYAF010000010.1"/>
</dbReference>
<dbReference type="PANTHER" id="PTHR43084">
    <property type="entry name" value="PERSULFIDE DIOXYGENASE ETHE1"/>
    <property type="match status" value="1"/>
</dbReference>
<dbReference type="InterPro" id="IPR051682">
    <property type="entry name" value="Mito_Persulfide_Diox"/>
</dbReference>
<dbReference type="CDD" id="cd07724">
    <property type="entry name" value="POD-like_MBL-fold"/>
    <property type="match status" value="1"/>
</dbReference>
<protein>
    <submittedName>
        <fullName evidence="2">MBL fold metallo-hydrolase</fullName>
    </submittedName>
</protein>
<organism evidence="2 3">
    <name type="scientific">Rossellomorea oryzaecorticis</name>
    <dbReference type="NCBI Taxonomy" id="1396505"/>
    <lineage>
        <taxon>Bacteria</taxon>
        <taxon>Bacillati</taxon>
        <taxon>Bacillota</taxon>
        <taxon>Bacilli</taxon>
        <taxon>Bacillales</taxon>
        <taxon>Bacillaceae</taxon>
        <taxon>Rossellomorea</taxon>
    </lineage>
</organism>
<dbReference type="SMART" id="SM00849">
    <property type="entry name" value="Lactamase_B"/>
    <property type="match status" value="1"/>
</dbReference>
<dbReference type="EMBL" id="JBBYAF010000010">
    <property type="protein sequence ID" value="MEL3972073.1"/>
    <property type="molecule type" value="Genomic_DNA"/>
</dbReference>
<dbReference type="PANTHER" id="PTHR43084:SF7">
    <property type="entry name" value="BETA-LACTAMASE DOMAIN PROTEIN"/>
    <property type="match status" value="1"/>
</dbReference>
<dbReference type="Pfam" id="PF00581">
    <property type="entry name" value="Rhodanese"/>
    <property type="match status" value="1"/>
</dbReference>
<name>A0ABU9K7R6_9BACI</name>
<dbReference type="PROSITE" id="PS50206">
    <property type="entry name" value="RHODANESE_3"/>
    <property type="match status" value="1"/>
</dbReference>
<dbReference type="Proteomes" id="UP001389717">
    <property type="component" value="Unassembled WGS sequence"/>
</dbReference>
<evidence type="ECO:0000259" key="1">
    <source>
        <dbReference type="PROSITE" id="PS50206"/>
    </source>
</evidence>
<keyword evidence="3" id="KW-1185">Reference proteome</keyword>
<feature type="domain" description="Rhodanese" evidence="1">
    <location>
        <begin position="17"/>
        <end position="112"/>
    </location>
</feature>
<evidence type="ECO:0000313" key="3">
    <source>
        <dbReference type="Proteomes" id="UP001389717"/>
    </source>
</evidence>
<dbReference type="Pfam" id="PF00753">
    <property type="entry name" value="Lactamase_B"/>
    <property type="match status" value="1"/>
</dbReference>
<accession>A0ABU9K7R6</accession>
<dbReference type="Gene3D" id="3.60.15.10">
    <property type="entry name" value="Ribonuclease Z/Hydroxyacylglutathione hydrolase-like"/>
    <property type="match status" value="1"/>
</dbReference>
<comment type="caution">
    <text evidence="2">The sequence shown here is derived from an EMBL/GenBank/DDBJ whole genome shotgun (WGS) entry which is preliminary data.</text>
</comment>
<evidence type="ECO:0000313" key="2">
    <source>
        <dbReference type="EMBL" id="MEL3972073.1"/>
    </source>
</evidence>
<dbReference type="InterPro" id="IPR001763">
    <property type="entry name" value="Rhodanese-like_dom"/>
</dbReference>
<gene>
    <name evidence="2" type="ORF">AAEO50_07265</name>
</gene>
<proteinExistence type="predicted"/>
<dbReference type="SMART" id="SM00450">
    <property type="entry name" value="RHOD"/>
    <property type="match status" value="1"/>
</dbReference>
<dbReference type="SUPFAM" id="SSF52821">
    <property type="entry name" value="Rhodanese/Cell cycle control phosphatase"/>
    <property type="match status" value="1"/>
</dbReference>
<dbReference type="InterPro" id="IPR001279">
    <property type="entry name" value="Metallo-B-lactamas"/>
</dbReference>
<dbReference type="Gene3D" id="3.40.250.10">
    <property type="entry name" value="Rhodanese-like domain"/>
    <property type="match status" value="1"/>
</dbReference>
<dbReference type="InterPro" id="IPR036873">
    <property type="entry name" value="Rhodanese-like_dom_sf"/>
</dbReference>
<dbReference type="InterPro" id="IPR044528">
    <property type="entry name" value="POD-like_MBL-fold"/>
</dbReference>
<dbReference type="SUPFAM" id="SSF56281">
    <property type="entry name" value="Metallo-hydrolase/oxidoreductase"/>
    <property type="match status" value="1"/>
</dbReference>
<dbReference type="InterPro" id="IPR036866">
    <property type="entry name" value="RibonucZ/Hydroxyglut_hydro"/>
</dbReference>
<reference evidence="2 3" key="1">
    <citation type="submission" date="2024-04" db="EMBL/GenBank/DDBJ databases">
        <title>Bacillus oryzaecorticis sp. nov., a moderately halophilic bacterium isolated from rice husks.</title>
        <authorList>
            <person name="Zhu H.-S."/>
        </authorList>
    </citation>
    <scope>NUCLEOTIDE SEQUENCE [LARGE SCALE GENOMIC DNA]</scope>
    <source>
        <strain evidence="2 3">ZC255</strain>
    </source>
</reference>